<dbReference type="Gene3D" id="2.40.50.120">
    <property type="match status" value="1"/>
</dbReference>
<comment type="caution">
    <text evidence="2">The sequence shown here is derived from an EMBL/GenBank/DDBJ whole genome shotgun (WGS) entry which is preliminary data.</text>
</comment>
<sequence length="164" mass="17474">MRRLIQAAVLIIVATFAVVIGESTAWACSCAEPNEAQSVEWSDLTFVGVVVDIDRPLLSQSSGDDMRVHFAVESVSKGAQTTEVTIRTSQDSASCGAEFVEGTRYRVHSLAGRTSLCDNNVALGAAPEVPLESDVPYLWIAIAAGGVLVLIGIVIAMRRRRATP</sequence>
<keyword evidence="1" id="KW-0472">Membrane</keyword>
<accession>A0A841BS02</accession>
<evidence type="ECO:0008006" key="4">
    <source>
        <dbReference type="Google" id="ProtNLM"/>
    </source>
</evidence>
<organism evidence="2 3">
    <name type="scientific">Allocatelliglobosispora scoriae</name>
    <dbReference type="NCBI Taxonomy" id="643052"/>
    <lineage>
        <taxon>Bacteria</taxon>
        <taxon>Bacillati</taxon>
        <taxon>Actinomycetota</taxon>
        <taxon>Actinomycetes</taxon>
        <taxon>Micromonosporales</taxon>
        <taxon>Micromonosporaceae</taxon>
        <taxon>Allocatelliglobosispora</taxon>
    </lineage>
</organism>
<keyword evidence="3" id="KW-1185">Reference proteome</keyword>
<reference evidence="2 3" key="1">
    <citation type="submission" date="2020-08" db="EMBL/GenBank/DDBJ databases">
        <title>Sequencing the genomes of 1000 actinobacteria strains.</title>
        <authorList>
            <person name="Klenk H.-P."/>
        </authorList>
    </citation>
    <scope>NUCLEOTIDE SEQUENCE [LARGE SCALE GENOMIC DNA]</scope>
    <source>
        <strain evidence="2 3">DSM 45362</strain>
    </source>
</reference>
<feature type="transmembrane region" description="Helical" evidence="1">
    <location>
        <begin position="137"/>
        <end position="157"/>
    </location>
</feature>
<evidence type="ECO:0000313" key="3">
    <source>
        <dbReference type="Proteomes" id="UP000587527"/>
    </source>
</evidence>
<protein>
    <recommendedName>
        <fullName evidence="4">Tissue inhibitor of metalloproteinase</fullName>
    </recommendedName>
</protein>
<dbReference type="InterPro" id="IPR008993">
    <property type="entry name" value="TIMP-like_OB-fold"/>
</dbReference>
<dbReference type="AlphaFoldDB" id="A0A841BS02"/>
<dbReference type="RefSeq" id="WP_221470017.1">
    <property type="nucleotide sequence ID" value="NZ_JACHMN010000002.1"/>
</dbReference>
<evidence type="ECO:0000313" key="2">
    <source>
        <dbReference type="EMBL" id="MBB5871827.1"/>
    </source>
</evidence>
<keyword evidence="1" id="KW-0812">Transmembrane</keyword>
<dbReference type="EMBL" id="JACHMN010000002">
    <property type="protein sequence ID" value="MBB5871827.1"/>
    <property type="molecule type" value="Genomic_DNA"/>
</dbReference>
<gene>
    <name evidence="2" type="ORF">F4553_005206</name>
</gene>
<dbReference type="SUPFAM" id="SSF50242">
    <property type="entry name" value="TIMP-like"/>
    <property type="match status" value="1"/>
</dbReference>
<evidence type="ECO:0000256" key="1">
    <source>
        <dbReference type="SAM" id="Phobius"/>
    </source>
</evidence>
<proteinExistence type="predicted"/>
<keyword evidence="1" id="KW-1133">Transmembrane helix</keyword>
<dbReference type="Proteomes" id="UP000587527">
    <property type="component" value="Unassembled WGS sequence"/>
</dbReference>
<name>A0A841BS02_9ACTN</name>